<feature type="transmembrane region" description="Helical" evidence="1">
    <location>
        <begin position="425"/>
        <end position="446"/>
    </location>
</feature>
<dbReference type="AlphaFoldDB" id="A0A7S8E9F3"/>
<feature type="transmembrane region" description="Helical" evidence="1">
    <location>
        <begin position="333"/>
        <end position="357"/>
    </location>
</feature>
<evidence type="ECO:0000256" key="1">
    <source>
        <dbReference type="SAM" id="Phobius"/>
    </source>
</evidence>
<keyword evidence="1" id="KW-1133">Transmembrane helix</keyword>
<dbReference type="EMBL" id="CP062983">
    <property type="protein sequence ID" value="QPC82821.1"/>
    <property type="molecule type" value="Genomic_DNA"/>
</dbReference>
<dbReference type="Gene3D" id="1.25.10.10">
    <property type="entry name" value="Leucine-rich Repeat Variant"/>
    <property type="match status" value="1"/>
</dbReference>
<name>A0A7S8E9F3_9CHLR</name>
<keyword evidence="1" id="KW-0812">Transmembrane</keyword>
<evidence type="ECO:0000313" key="3">
    <source>
        <dbReference type="Proteomes" id="UP000594468"/>
    </source>
</evidence>
<proteinExistence type="predicted"/>
<dbReference type="Proteomes" id="UP000594468">
    <property type="component" value="Chromosome"/>
</dbReference>
<sequence length="454" mass="49102">MYNNILARLKSSDKRVRMQAVTDLAHTEDPAVLKHLAYIYKSDEDADVRNAARKAGQYIRKKQQEEELTKQAPFTAPIEVNESYLGTGGDGPHYEMTEASASLGELTPVKKKNVPTVSVSSATEKRAQGLVDRAMEMSIAGNKTGAVTALRQAFKLNPNLAHDDYAVTLASDVLGLPKAAAAEELLFPGGEDKSKRGSDRKKINWITALADLTTYALVVTVLVFMASLAVVQILRDTQPSLEDFYISEIQKIAREAGARVVFTPELNDFLDNASEVDDVIEEISSAEIPVIFGFALASGFGGAVVLAIWFGMQHFVAVNFFNGLGTYRDLVHAVTPMVSIVTVLQALISGGFLYFTFSSESSFITDYLVEGGAALDETALMAQFGDMMPLVIVLSLLPLVISYWYSRLVGKVYEFGTGKGYTSTLISVVAISILAAGVGVLLTPLVEAWVTSLA</sequence>
<evidence type="ECO:0000313" key="2">
    <source>
        <dbReference type="EMBL" id="QPC82821.1"/>
    </source>
</evidence>
<organism evidence="2 3">
    <name type="scientific">Phototrophicus methaneseepsis</name>
    <dbReference type="NCBI Taxonomy" id="2710758"/>
    <lineage>
        <taxon>Bacteria</taxon>
        <taxon>Bacillati</taxon>
        <taxon>Chloroflexota</taxon>
        <taxon>Candidatus Thermofontia</taxon>
        <taxon>Phototrophicales</taxon>
        <taxon>Phototrophicaceae</taxon>
        <taxon>Phototrophicus</taxon>
    </lineage>
</organism>
<dbReference type="KEGG" id="pmet:G4Y79_00145"/>
<feature type="transmembrane region" description="Helical" evidence="1">
    <location>
        <begin position="290"/>
        <end position="312"/>
    </location>
</feature>
<protein>
    <submittedName>
        <fullName evidence="2">HEAT repeat domain-containing protein</fullName>
    </submittedName>
</protein>
<feature type="transmembrane region" description="Helical" evidence="1">
    <location>
        <begin position="203"/>
        <end position="234"/>
    </location>
</feature>
<gene>
    <name evidence="2" type="ORF">G4Y79_00145</name>
</gene>
<reference evidence="2 3" key="1">
    <citation type="submission" date="2020-02" db="EMBL/GenBank/DDBJ databases">
        <authorList>
            <person name="Zheng R.K."/>
            <person name="Sun C.M."/>
        </authorList>
    </citation>
    <scope>NUCLEOTIDE SEQUENCE [LARGE SCALE GENOMIC DNA]</scope>
    <source>
        <strain evidence="3">rifampicinis</strain>
    </source>
</reference>
<keyword evidence="3" id="KW-1185">Reference proteome</keyword>
<dbReference type="InterPro" id="IPR011989">
    <property type="entry name" value="ARM-like"/>
</dbReference>
<accession>A0A7S8E9F3</accession>
<feature type="transmembrane region" description="Helical" evidence="1">
    <location>
        <begin position="387"/>
        <end position="405"/>
    </location>
</feature>
<dbReference type="RefSeq" id="WP_195170890.1">
    <property type="nucleotide sequence ID" value="NZ_CP062983.1"/>
</dbReference>
<keyword evidence="1" id="KW-0472">Membrane</keyword>